<feature type="transmembrane region" description="Helical" evidence="1">
    <location>
        <begin position="21"/>
        <end position="41"/>
    </location>
</feature>
<dbReference type="RefSeq" id="XP_024780871.1">
    <property type="nucleotide sequence ID" value="XM_024918292.1"/>
</dbReference>
<feature type="non-terminal residue" evidence="2">
    <location>
        <position position="56"/>
    </location>
</feature>
<keyword evidence="1" id="KW-1133">Transmembrane helix</keyword>
<name>A0A2T4AVU8_TRIHA</name>
<evidence type="ECO:0000256" key="1">
    <source>
        <dbReference type="SAM" id="Phobius"/>
    </source>
</evidence>
<reference evidence="2 3" key="1">
    <citation type="submission" date="2016-07" db="EMBL/GenBank/DDBJ databases">
        <title>Multiple horizontal gene transfer events from other fungi enriched the ability of initially mycotrophic Trichoderma (Ascomycota) to feed on dead plant biomass.</title>
        <authorList>
            <consortium name="DOE Joint Genome Institute"/>
            <person name="Aerts A."/>
            <person name="Atanasova L."/>
            <person name="Chenthamara K."/>
            <person name="Zhang J."/>
            <person name="Grujic M."/>
            <person name="Henrissat B."/>
            <person name="Kuo A."/>
            <person name="Salamov A."/>
            <person name="Lipzen A."/>
            <person name="Labutti K."/>
            <person name="Barry K."/>
            <person name="Miao Y."/>
            <person name="Rahimi M.J."/>
            <person name="Shen Q."/>
            <person name="Grigoriev I.V."/>
            <person name="Kubicek C.P."/>
            <person name="Druzhinina I.S."/>
        </authorList>
    </citation>
    <scope>NUCLEOTIDE SEQUENCE [LARGE SCALE GENOMIC DNA]</scope>
    <source>
        <strain evidence="2 3">CBS 226.95</strain>
    </source>
</reference>
<dbReference type="GeneID" id="36626861"/>
<sequence>MKAEIRGSRLVKWAANAKPISVSYVYLAALIWPWLTIQVFFGCVTQNKIVWQVSEA</sequence>
<dbReference type="Proteomes" id="UP000241690">
    <property type="component" value="Unassembled WGS sequence"/>
</dbReference>
<evidence type="ECO:0000313" key="2">
    <source>
        <dbReference type="EMBL" id="PTB61194.1"/>
    </source>
</evidence>
<proteinExistence type="predicted"/>
<keyword evidence="1" id="KW-0472">Membrane</keyword>
<evidence type="ECO:0000313" key="3">
    <source>
        <dbReference type="Proteomes" id="UP000241690"/>
    </source>
</evidence>
<organism evidence="2 3">
    <name type="scientific">Trichoderma harzianum CBS 226.95</name>
    <dbReference type="NCBI Taxonomy" id="983964"/>
    <lineage>
        <taxon>Eukaryota</taxon>
        <taxon>Fungi</taxon>
        <taxon>Dikarya</taxon>
        <taxon>Ascomycota</taxon>
        <taxon>Pezizomycotina</taxon>
        <taxon>Sordariomycetes</taxon>
        <taxon>Hypocreomycetidae</taxon>
        <taxon>Hypocreales</taxon>
        <taxon>Hypocreaceae</taxon>
        <taxon>Trichoderma</taxon>
    </lineage>
</organism>
<keyword evidence="3" id="KW-1185">Reference proteome</keyword>
<accession>A0A2T4AVU8</accession>
<dbReference type="EMBL" id="KZ679675">
    <property type="protein sequence ID" value="PTB61194.1"/>
    <property type="molecule type" value="Genomic_DNA"/>
</dbReference>
<gene>
    <name evidence="2" type="ORF">M431DRAFT_503346</name>
</gene>
<keyword evidence="1" id="KW-0812">Transmembrane</keyword>
<protein>
    <submittedName>
        <fullName evidence="2">Uncharacterized protein</fullName>
    </submittedName>
</protein>
<dbReference type="AlphaFoldDB" id="A0A2T4AVU8"/>